<keyword evidence="8" id="KW-1185">Reference proteome</keyword>
<dbReference type="AlphaFoldDB" id="A0A8J8TBS9"/>
<evidence type="ECO:0000256" key="1">
    <source>
        <dbReference type="ARBA" id="ARBA00004651"/>
    </source>
</evidence>
<evidence type="ECO:0000313" key="8">
    <source>
        <dbReference type="Proteomes" id="UP000705823"/>
    </source>
</evidence>
<protein>
    <submittedName>
        <fullName evidence="7">Flippase</fullName>
    </submittedName>
</protein>
<proteinExistence type="predicted"/>
<feature type="transmembrane region" description="Helical" evidence="6">
    <location>
        <begin position="453"/>
        <end position="475"/>
    </location>
</feature>
<feature type="transmembrane region" description="Helical" evidence="6">
    <location>
        <begin position="220"/>
        <end position="239"/>
    </location>
</feature>
<name>A0A8J8TBS9_9EURY</name>
<feature type="transmembrane region" description="Helical" evidence="6">
    <location>
        <begin position="44"/>
        <end position="66"/>
    </location>
</feature>
<accession>A0A8J8TBS9</accession>
<dbReference type="InterPro" id="IPR050833">
    <property type="entry name" value="Poly_Biosynth_Transport"/>
</dbReference>
<evidence type="ECO:0000313" key="7">
    <source>
        <dbReference type="EMBL" id="TQQ79332.1"/>
    </source>
</evidence>
<dbReference type="EMBL" id="RKLU01000005">
    <property type="protein sequence ID" value="TQQ79332.1"/>
    <property type="molecule type" value="Genomic_DNA"/>
</dbReference>
<gene>
    <name evidence="7" type="ORF">EGH24_11925</name>
</gene>
<feature type="transmembrane region" description="Helical" evidence="6">
    <location>
        <begin position="426"/>
        <end position="447"/>
    </location>
</feature>
<dbReference type="Pfam" id="PF01943">
    <property type="entry name" value="Polysacc_synt"/>
    <property type="match status" value="1"/>
</dbReference>
<evidence type="ECO:0000256" key="6">
    <source>
        <dbReference type="SAM" id="Phobius"/>
    </source>
</evidence>
<dbReference type="Proteomes" id="UP000705823">
    <property type="component" value="Unassembled WGS sequence"/>
</dbReference>
<feature type="transmembrane region" description="Helical" evidence="6">
    <location>
        <begin position="86"/>
        <end position="109"/>
    </location>
</feature>
<keyword evidence="3 6" id="KW-0812">Transmembrane</keyword>
<comment type="subcellular location">
    <subcellularLocation>
        <location evidence="1">Cell membrane</location>
        <topology evidence="1">Multi-pass membrane protein</topology>
    </subcellularLocation>
</comment>
<feature type="transmembrane region" description="Helical" evidence="6">
    <location>
        <begin position="180"/>
        <end position="199"/>
    </location>
</feature>
<feature type="transmembrane region" description="Helical" evidence="6">
    <location>
        <begin position="121"/>
        <end position="144"/>
    </location>
</feature>
<dbReference type="InterPro" id="IPR002797">
    <property type="entry name" value="Polysacc_synth"/>
</dbReference>
<feature type="transmembrane region" description="Helical" evidence="6">
    <location>
        <begin position="395"/>
        <end position="414"/>
    </location>
</feature>
<dbReference type="OrthoDB" id="19148at2157"/>
<evidence type="ECO:0000256" key="5">
    <source>
        <dbReference type="ARBA" id="ARBA00023136"/>
    </source>
</evidence>
<reference evidence="7" key="1">
    <citation type="submission" date="2019-02" db="EMBL/GenBank/DDBJ databases">
        <title>Halonotius sp. a new haloarchaeum isolated from saline soil.</title>
        <authorList>
            <person name="Duran-Viseras A."/>
            <person name="Sanchez-Porro C."/>
            <person name="Ventosa A."/>
        </authorList>
    </citation>
    <scope>NUCLEOTIDE SEQUENCE</scope>
    <source>
        <strain evidence="7">F15B</strain>
    </source>
</reference>
<evidence type="ECO:0000256" key="2">
    <source>
        <dbReference type="ARBA" id="ARBA00022475"/>
    </source>
</evidence>
<keyword evidence="5 6" id="KW-0472">Membrane</keyword>
<dbReference type="PANTHER" id="PTHR30250:SF11">
    <property type="entry name" value="O-ANTIGEN TRANSPORTER-RELATED"/>
    <property type="match status" value="1"/>
</dbReference>
<comment type="caution">
    <text evidence="7">The sequence shown here is derived from an EMBL/GenBank/DDBJ whole genome shotgun (WGS) entry which is preliminary data.</text>
</comment>
<evidence type="ECO:0000256" key="3">
    <source>
        <dbReference type="ARBA" id="ARBA00022692"/>
    </source>
</evidence>
<feature type="transmembrane region" description="Helical" evidence="6">
    <location>
        <begin position="366"/>
        <end position="389"/>
    </location>
</feature>
<dbReference type="RefSeq" id="WP_142980368.1">
    <property type="nucleotide sequence ID" value="NZ_RKLU01000005.1"/>
</dbReference>
<feature type="transmembrane region" description="Helical" evidence="6">
    <location>
        <begin position="12"/>
        <end position="32"/>
    </location>
</feature>
<keyword evidence="2" id="KW-1003">Cell membrane</keyword>
<feature type="transmembrane region" description="Helical" evidence="6">
    <location>
        <begin position="156"/>
        <end position="174"/>
    </location>
</feature>
<dbReference type="GO" id="GO:0005886">
    <property type="term" value="C:plasma membrane"/>
    <property type="evidence" value="ECO:0007669"/>
    <property type="project" value="UniProtKB-SubCell"/>
</dbReference>
<dbReference type="PANTHER" id="PTHR30250">
    <property type="entry name" value="PST FAMILY PREDICTED COLANIC ACID TRANSPORTER"/>
    <property type="match status" value="1"/>
</dbReference>
<sequence length="499" mass="52870">MSGTTRLFQRFLSLLGPKLVTTLLAVIATPVIVRLLGPADYGDYAVLLSIYSLYMIPISAAITEGVQKFVAEQRDDAAWVERVLQFYLLLALLLAIVGSGVLLAVTGLGVAERVGEGFTRYFYLLTGFVFVGQFRAFSMHSLLGFGLERVNGPLGVVKKFVTVAVGIGLVAGGFSVVGMLVGHIAANALTAIIAGVVIARRISLRELFRIPDSLPYREFLSFNGLNIVLVLLVMSLFHVDVIMVRTLVGDRATGYYKAALSLAEYIWIVPIVLQGLLLHSSSTLWSEDRYDELAALASRITRYTALLVVLMAIGLGTLADRVVPLYYGEPFAVATTPLLLLLPGAVGFAVARPLQAICQGSGRLRVLIAAVGVAAALNVGLNAALIPLFGMNGAATATSVAYGSMFVLLVWASRRLGYDPLVDLRAARIGLTAAAAAGVIVGTDRLIDGDILALGVVPVIGLAAFALLAIILGAIDTDEIVEILMKLPLPPRVTALLPG</sequence>
<feature type="transmembrane region" description="Helical" evidence="6">
    <location>
        <begin position="300"/>
        <end position="319"/>
    </location>
</feature>
<organism evidence="7 8">
    <name type="scientific">Halonotius terrestris</name>
    <dbReference type="NCBI Taxonomy" id="2487750"/>
    <lineage>
        <taxon>Archaea</taxon>
        <taxon>Methanobacteriati</taxon>
        <taxon>Methanobacteriota</taxon>
        <taxon>Stenosarchaea group</taxon>
        <taxon>Halobacteria</taxon>
        <taxon>Halobacteriales</taxon>
        <taxon>Haloferacaceae</taxon>
        <taxon>Halonotius</taxon>
    </lineage>
</organism>
<feature type="transmembrane region" description="Helical" evidence="6">
    <location>
        <begin position="331"/>
        <end position="354"/>
    </location>
</feature>
<keyword evidence="4 6" id="KW-1133">Transmembrane helix</keyword>
<feature type="transmembrane region" description="Helical" evidence="6">
    <location>
        <begin position="259"/>
        <end position="279"/>
    </location>
</feature>
<evidence type="ECO:0000256" key="4">
    <source>
        <dbReference type="ARBA" id="ARBA00022989"/>
    </source>
</evidence>